<dbReference type="Pfam" id="PF08220">
    <property type="entry name" value="HTH_DeoR"/>
    <property type="match status" value="1"/>
</dbReference>
<dbReference type="Gene3D" id="1.10.10.10">
    <property type="entry name" value="Winged helix-like DNA-binding domain superfamily/Winged helix DNA-binding domain"/>
    <property type="match status" value="1"/>
</dbReference>
<sequence>MMIPYERQQKILELLKDTDILKIEELQKHFPTISDSTLRRDLKELEKKRKIDYLSGGAIKAVSTTGEIPISQRNTLHSQEKDILAELAAQFVQAGDVIYLDSGSSCTSLFRRIMSKRITVYTTNTDIFSVITEENQAEIIVLGGQFNALISSISGPLTEENLKNIYFTKSFLGVNGIDEKYGVTTPTLVEANKKRLVKEHSDHVYLLSDSSKFHNLSNVKAFDLKDVTVISDRYDEKLGKVVSLICPES</sequence>
<evidence type="ECO:0000313" key="6">
    <source>
        <dbReference type="Proteomes" id="UP000215185"/>
    </source>
</evidence>
<dbReference type="Proteomes" id="UP000215185">
    <property type="component" value="Chromosome 1"/>
</dbReference>
<dbReference type="PROSITE" id="PS50181">
    <property type="entry name" value="FBOX"/>
    <property type="match status" value="1"/>
</dbReference>
<dbReference type="InterPro" id="IPR036390">
    <property type="entry name" value="WH_DNA-bd_sf"/>
</dbReference>
<evidence type="ECO:0000259" key="4">
    <source>
        <dbReference type="PROSITE" id="PS51000"/>
    </source>
</evidence>
<proteinExistence type="predicted"/>
<accession>A0A239SM57</accession>
<dbReference type="InterPro" id="IPR014036">
    <property type="entry name" value="DeoR-like_C"/>
</dbReference>
<evidence type="ECO:0000313" key="5">
    <source>
        <dbReference type="EMBL" id="SNU85928.1"/>
    </source>
</evidence>
<gene>
    <name evidence="5" type="primary">fruR</name>
    <name evidence="5" type="ORF">SAMEA4412692_00004</name>
</gene>
<evidence type="ECO:0000256" key="1">
    <source>
        <dbReference type="ARBA" id="ARBA00023015"/>
    </source>
</evidence>
<dbReference type="EMBL" id="LT906439">
    <property type="protein sequence ID" value="SNU85928.1"/>
    <property type="molecule type" value="Genomic_DNA"/>
</dbReference>
<dbReference type="Gene3D" id="3.40.50.1360">
    <property type="match status" value="1"/>
</dbReference>
<dbReference type="Pfam" id="PF00455">
    <property type="entry name" value="DeoRC"/>
    <property type="match status" value="1"/>
</dbReference>
<dbReference type="SMART" id="SM01134">
    <property type="entry name" value="DeoRC"/>
    <property type="match status" value="1"/>
</dbReference>
<dbReference type="STRING" id="1123308.GCA_000380085_01084"/>
<keyword evidence="1" id="KW-0805">Transcription regulation</keyword>
<dbReference type="eggNOG" id="COG1349">
    <property type="taxonomic scope" value="Bacteria"/>
</dbReference>
<dbReference type="InterPro" id="IPR001810">
    <property type="entry name" value="F-box_dom"/>
</dbReference>
<protein>
    <submittedName>
        <fullName evidence="5">Transcriptional repressor of fructose operon</fullName>
    </submittedName>
</protein>
<organism evidence="5 6">
    <name type="scientific">Streptococcus merionis</name>
    <dbReference type="NCBI Taxonomy" id="400065"/>
    <lineage>
        <taxon>Bacteria</taxon>
        <taxon>Bacillati</taxon>
        <taxon>Bacillota</taxon>
        <taxon>Bacilli</taxon>
        <taxon>Lactobacillales</taxon>
        <taxon>Streptococcaceae</taxon>
        <taxon>Streptococcus</taxon>
    </lineage>
</organism>
<name>A0A239SM57_9STRE</name>
<reference evidence="5 6" key="1">
    <citation type="submission" date="2017-06" db="EMBL/GenBank/DDBJ databases">
        <authorList>
            <consortium name="Pathogen Informatics"/>
        </authorList>
    </citation>
    <scope>NUCLEOTIDE SEQUENCE [LARGE SCALE GENOMIC DNA]</scope>
    <source>
        <strain evidence="5 6">NCTC13788</strain>
    </source>
</reference>
<evidence type="ECO:0000256" key="2">
    <source>
        <dbReference type="ARBA" id="ARBA00023163"/>
    </source>
</evidence>
<dbReference type="SUPFAM" id="SSF46785">
    <property type="entry name" value="Winged helix' DNA-binding domain"/>
    <property type="match status" value="1"/>
</dbReference>
<dbReference type="PANTHER" id="PTHR30363">
    <property type="entry name" value="HTH-TYPE TRANSCRIPTIONAL REGULATOR SRLR-RELATED"/>
    <property type="match status" value="1"/>
</dbReference>
<dbReference type="InterPro" id="IPR001034">
    <property type="entry name" value="DeoR_HTH"/>
</dbReference>
<dbReference type="InterPro" id="IPR036388">
    <property type="entry name" value="WH-like_DNA-bd_sf"/>
</dbReference>
<dbReference type="PROSITE" id="PS51000">
    <property type="entry name" value="HTH_DEOR_2"/>
    <property type="match status" value="1"/>
</dbReference>
<dbReference type="GO" id="GO:0003700">
    <property type="term" value="F:DNA-binding transcription factor activity"/>
    <property type="evidence" value="ECO:0007669"/>
    <property type="project" value="InterPro"/>
</dbReference>
<dbReference type="SMART" id="SM00420">
    <property type="entry name" value="HTH_DEOR"/>
    <property type="match status" value="1"/>
</dbReference>
<dbReference type="PANTHER" id="PTHR30363:SF44">
    <property type="entry name" value="AGA OPERON TRANSCRIPTIONAL REPRESSOR-RELATED"/>
    <property type="match status" value="1"/>
</dbReference>
<evidence type="ECO:0000259" key="3">
    <source>
        <dbReference type="PROSITE" id="PS50181"/>
    </source>
</evidence>
<keyword evidence="6" id="KW-1185">Reference proteome</keyword>
<feature type="domain" description="HTH deoR-type" evidence="4">
    <location>
        <begin position="4"/>
        <end position="60"/>
    </location>
</feature>
<dbReference type="AlphaFoldDB" id="A0A239SM57"/>
<keyword evidence="2" id="KW-0804">Transcription</keyword>
<feature type="domain" description="F-box" evidence="3">
    <location>
        <begin position="1"/>
        <end position="45"/>
    </location>
</feature>
<dbReference type="SUPFAM" id="SSF100950">
    <property type="entry name" value="NagB/RpiA/CoA transferase-like"/>
    <property type="match status" value="1"/>
</dbReference>
<dbReference type="InterPro" id="IPR050313">
    <property type="entry name" value="Carb_Metab_HTH_regulators"/>
</dbReference>
<dbReference type="KEGG" id="smen:SAMEA4412692_0004"/>
<dbReference type="InterPro" id="IPR037171">
    <property type="entry name" value="NagB/RpiA_transferase-like"/>
</dbReference>